<dbReference type="SUPFAM" id="SSF56672">
    <property type="entry name" value="DNA/RNA polymerases"/>
    <property type="match status" value="1"/>
</dbReference>
<dbReference type="InterPro" id="IPR043502">
    <property type="entry name" value="DNA/RNA_pol_sf"/>
</dbReference>
<reference evidence="2" key="3">
    <citation type="submission" date="2015-06" db="UniProtKB">
        <authorList>
            <consortium name="EnsemblMetazoa"/>
        </authorList>
    </citation>
    <scope>IDENTIFICATION</scope>
</reference>
<dbReference type="Gene3D" id="3.30.70.270">
    <property type="match status" value="1"/>
</dbReference>
<dbReference type="STRING" id="283909.R7VDD7"/>
<organism evidence="1">
    <name type="scientific">Capitella teleta</name>
    <name type="common">Polychaete worm</name>
    <dbReference type="NCBI Taxonomy" id="283909"/>
    <lineage>
        <taxon>Eukaryota</taxon>
        <taxon>Metazoa</taxon>
        <taxon>Spiralia</taxon>
        <taxon>Lophotrochozoa</taxon>
        <taxon>Annelida</taxon>
        <taxon>Polychaeta</taxon>
        <taxon>Sedentaria</taxon>
        <taxon>Scolecida</taxon>
        <taxon>Capitellidae</taxon>
        <taxon>Capitella</taxon>
    </lineage>
</organism>
<gene>
    <name evidence="1" type="ORF">CAPTEDRAFT_119898</name>
</gene>
<dbReference type="OrthoDB" id="10058156at2759"/>
<evidence type="ECO:0000313" key="3">
    <source>
        <dbReference type="Proteomes" id="UP000014760"/>
    </source>
</evidence>
<dbReference type="Proteomes" id="UP000014760">
    <property type="component" value="Unassembled WGS sequence"/>
</dbReference>
<evidence type="ECO:0000313" key="1">
    <source>
        <dbReference type="EMBL" id="ELU16649.1"/>
    </source>
</evidence>
<dbReference type="EnsemblMetazoa" id="CapteT119898">
    <property type="protein sequence ID" value="CapteP119898"/>
    <property type="gene ID" value="CapteG119898"/>
</dbReference>
<dbReference type="Gene3D" id="3.10.10.10">
    <property type="entry name" value="HIV Type 1 Reverse Transcriptase, subunit A, domain 1"/>
    <property type="match status" value="1"/>
</dbReference>
<keyword evidence="3" id="KW-1185">Reference proteome</keyword>
<dbReference type="EMBL" id="KB293028">
    <property type="protein sequence ID" value="ELU16649.1"/>
    <property type="molecule type" value="Genomic_DNA"/>
</dbReference>
<sequence>HRQPMPVPEDLMRKLSGGYYFSKVDLVVVYNQIRFTPASQRKLEFSMEY</sequence>
<evidence type="ECO:0000313" key="2">
    <source>
        <dbReference type="EnsemblMetazoa" id="CapteP119898"/>
    </source>
</evidence>
<accession>R7VDD7</accession>
<dbReference type="InterPro" id="IPR043128">
    <property type="entry name" value="Rev_trsase/Diguanyl_cyclase"/>
</dbReference>
<dbReference type="EMBL" id="AMQN01017352">
    <property type="status" value="NOT_ANNOTATED_CDS"/>
    <property type="molecule type" value="Genomic_DNA"/>
</dbReference>
<name>R7VDD7_CAPTE</name>
<dbReference type="HOGENOM" id="CLU_3147424_0_0_1"/>
<dbReference type="AlphaFoldDB" id="R7VDD7"/>
<reference evidence="1 3" key="2">
    <citation type="journal article" date="2013" name="Nature">
        <title>Insights into bilaterian evolution from three spiralian genomes.</title>
        <authorList>
            <person name="Simakov O."/>
            <person name="Marletaz F."/>
            <person name="Cho S.J."/>
            <person name="Edsinger-Gonzales E."/>
            <person name="Havlak P."/>
            <person name="Hellsten U."/>
            <person name="Kuo D.H."/>
            <person name="Larsson T."/>
            <person name="Lv J."/>
            <person name="Arendt D."/>
            <person name="Savage R."/>
            <person name="Osoegawa K."/>
            <person name="de Jong P."/>
            <person name="Grimwood J."/>
            <person name="Chapman J.A."/>
            <person name="Shapiro H."/>
            <person name="Aerts A."/>
            <person name="Otillar R.P."/>
            <person name="Terry A.Y."/>
            <person name="Boore J.L."/>
            <person name="Grigoriev I.V."/>
            <person name="Lindberg D.R."/>
            <person name="Seaver E.C."/>
            <person name="Weisblat D.A."/>
            <person name="Putnam N.H."/>
            <person name="Rokhsar D.S."/>
        </authorList>
    </citation>
    <scope>NUCLEOTIDE SEQUENCE</scope>
    <source>
        <strain evidence="1 3">I ESC-2004</strain>
    </source>
</reference>
<protein>
    <submittedName>
        <fullName evidence="1 2">Uncharacterized protein</fullName>
    </submittedName>
</protein>
<feature type="non-terminal residue" evidence="1">
    <location>
        <position position="1"/>
    </location>
</feature>
<proteinExistence type="predicted"/>
<reference evidence="3" key="1">
    <citation type="submission" date="2012-12" db="EMBL/GenBank/DDBJ databases">
        <authorList>
            <person name="Hellsten U."/>
            <person name="Grimwood J."/>
            <person name="Chapman J.A."/>
            <person name="Shapiro H."/>
            <person name="Aerts A."/>
            <person name="Otillar R.P."/>
            <person name="Terry A.Y."/>
            <person name="Boore J.L."/>
            <person name="Simakov O."/>
            <person name="Marletaz F."/>
            <person name="Cho S.-J."/>
            <person name="Edsinger-Gonzales E."/>
            <person name="Havlak P."/>
            <person name="Kuo D.-H."/>
            <person name="Larsson T."/>
            <person name="Lv J."/>
            <person name="Arendt D."/>
            <person name="Savage R."/>
            <person name="Osoegawa K."/>
            <person name="de Jong P."/>
            <person name="Lindberg D.R."/>
            <person name="Seaver E.C."/>
            <person name="Weisblat D.A."/>
            <person name="Putnam N.H."/>
            <person name="Grigoriev I.V."/>
            <person name="Rokhsar D.S."/>
        </authorList>
    </citation>
    <scope>NUCLEOTIDE SEQUENCE</scope>
    <source>
        <strain evidence="3">I ESC-2004</strain>
    </source>
</reference>